<keyword evidence="2" id="KW-0472">Membrane</keyword>
<feature type="region of interest" description="Disordered" evidence="1">
    <location>
        <begin position="189"/>
        <end position="211"/>
    </location>
</feature>
<evidence type="ECO:0000256" key="2">
    <source>
        <dbReference type="SAM" id="Phobius"/>
    </source>
</evidence>
<protein>
    <submittedName>
        <fullName evidence="3">Uncharacterized protein</fullName>
    </submittedName>
</protein>
<reference evidence="3" key="1">
    <citation type="submission" date="2021-05" db="EMBL/GenBank/DDBJ databases">
        <authorList>
            <person name="Alioto T."/>
            <person name="Alioto T."/>
            <person name="Gomez Garrido J."/>
        </authorList>
    </citation>
    <scope>NUCLEOTIDE SEQUENCE</scope>
</reference>
<keyword evidence="2" id="KW-0812">Transmembrane</keyword>
<organism evidence="3">
    <name type="scientific">Cacopsylla melanoneura</name>
    <dbReference type="NCBI Taxonomy" id="428564"/>
    <lineage>
        <taxon>Eukaryota</taxon>
        <taxon>Metazoa</taxon>
        <taxon>Ecdysozoa</taxon>
        <taxon>Arthropoda</taxon>
        <taxon>Hexapoda</taxon>
        <taxon>Insecta</taxon>
        <taxon>Pterygota</taxon>
        <taxon>Neoptera</taxon>
        <taxon>Paraneoptera</taxon>
        <taxon>Hemiptera</taxon>
        <taxon>Sternorrhyncha</taxon>
        <taxon>Psylloidea</taxon>
        <taxon>Psyllidae</taxon>
        <taxon>Psyllinae</taxon>
        <taxon>Cacopsylla</taxon>
    </lineage>
</organism>
<dbReference type="EMBL" id="HBUF01095060">
    <property type="protein sequence ID" value="CAG6636651.1"/>
    <property type="molecule type" value="Transcribed_RNA"/>
</dbReference>
<accession>A0A8D8QR26</accession>
<evidence type="ECO:0000256" key="1">
    <source>
        <dbReference type="SAM" id="MobiDB-lite"/>
    </source>
</evidence>
<sequence length="211" mass="24819">MQVMHTFLKLRITRTMAQIMMTHLVMMMKKGLVLLLKSGPNLESTMNLQNLLKNLPTILQTFRLQALSLTCIGLLTTRHHSQHITQPIMTLIILHVKVPIIIRAQALLNLLVILIMILLLIEAMLPIQRKKIQMEMLQIWNTRELVNQVKNMMRPVRMILILTNLYLTSIRIHHTQWIGNKKVMKEMVKKRKKEGTKERRVRMKQKKGNQK</sequence>
<feature type="transmembrane region" description="Helical" evidence="2">
    <location>
        <begin position="108"/>
        <end position="127"/>
    </location>
</feature>
<keyword evidence="2" id="KW-1133">Transmembrane helix</keyword>
<dbReference type="AlphaFoldDB" id="A0A8D8QR26"/>
<name>A0A8D8QR26_9HEMI</name>
<evidence type="ECO:0000313" key="3">
    <source>
        <dbReference type="EMBL" id="CAG6636651.1"/>
    </source>
</evidence>
<proteinExistence type="predicted"/>